<keyword evidence="10" id="KW-1185">Reference proteome</keyword>
<keyword evidence="4" id="KW-1003">Cell membrane</keyword>
<evidence type="ECO:0000256" key="2">
    <source>
        <dbReference type="ARBA" id="ARBA00005417"/>
    </source>
</evidence>
<dbReference type="GO" id="GO:0005524">
    <property type="term" value="F:ATP binding"/>
    <property type="evidence" value="ECO:0007669"/>
    <property type="project" value="UniProtKB-KW"/>
</dbReference>
<evidence type="ECO:0000256" key="3">
    <source>
        <dbReference type="ARBA" id="ARBA00022448"/>
    </source>
</evidence>
<sequence>MALLEVSDLRTEFTGKNGTVAAVDGVSFTVSRGEALGLVGESGCGKSVTALSLLRLLPASARIAGGSIRLDGRDLLALGEREIRRIRGREVAMIFQDPMTSLNPIMPVGRQIAELLECKLHLSRRRARLRVIELLEMVGIPSPTTRVDAFAHQLSGGMRQRIVIAMALSCQPKLIIADEPTTALDVTIQAQILSLLRALASDLGTALILITHDLGVVAGMTQRIHVMYGGRIVEKATTQELFANPRMPYTWGLLRSLPRLDHPRADRLTPIDGAPPDLADGAAGCRFEPRCGHRQEICGASEPGLVSAPRHTIAEDGHEVRCWATQPDGWLADATTTAGQP</sequence>
<dbReference type="Pfam" id="PF00005">
    <property type="entry name" value="ABC_tran"/>
    <property type="match status" value="1"/>
</dbReference>
<dbReference type="SUPFAM" id="SSF52540">
    <property type="entry name" value="P-loop containing nucleoside triphosphate hydrolases"/>
    <property type="match status" value="1"/>
</dbReference>
<gene>
    <name evidence="9" type="ORF">E1269_07740</name>
</gene>
<dbReference type="Gene3D" id="3.40.50.300">
    <property type="entry name" value="P-loop containing nucleotide triphosphate hydrolases"/>
    <property type="match status" value="1"/>
</dbReference>
<dbReference type="OrthoDB" id="8481147at2"/>
<dbReference type="InterPro" id="IPR003439">
    <property type="entry name" value="ABC_transporter-like_ATP-bd"/>
</dbReference>
<evidence type="ECO:0000256" key="4">
    <source>
        <dbReference type="ARBA" id="ARBA00022475"/>
    </source>
</evidence>
<keyword evidence="7" id="KW-0472">Membrane</keyword>
<comment type="subcellular location">
    <subcellularLocation>
        <location evidence="1">Cell membrane</location>
        <topology evidence="1">Peripheral membrane protein</topology>
    </subcellularLocation>
</comment>
<dbReference type="InterPro" id="IPR050388">
    <property type="entry name" value="ABC_Ni/Peptide_Import"/>
</dbReference>
<name>A0A4R5DMP5_9ACTN</name>
<evidence type="ECO:0000313" key="10">
    <source>
        <dbReference type="Proteomes" id="UP000294739"/>
    </source>
</evidence>
<evidence type="ECO:0000256" key="5">
    <source>
        <dbReference type="ARBA" id="ARBA00022741"/>
    </source>
</evidence>
<protein>
    <submittedName>
        <fullName evidence="9">ABC transporter ATP-binding protein</fullName>
    </submittedName>
</protein>
<dbReference type="FunFam" id="3.40.50.300:FF:000016">
    <property type="entry name" value="Oligopeptide ABC transporter ATP-binding component"/>
    <property type="match status" value="1"/>
</dbReference>
<feature type="domain" description="ABC transporter" evidence="8">
    <location>
        <begin position="4"/>
        <end position="254"/>
    </location>
</feature>
<dbReference type="RefSeq" id="WP_131893071.1">
    <property type="nucleotide sequence ID" value="NZ_SMKZ01000008.1"/>
</dbReference>
<proteinExistence type="inferred from homology"/>
<dbReference type="GO" id="GO:0015833">
    <property type="term" value="P:peptide transport"/>
    <property type="evidence" value="ECO:0007669"/>
    <property type="project" value="InterPro"/>
</dbReference>
<evidence type="ECO:0000256" key="7">
    <source>
        <dbReference type="ARBA" id="ARBA00023136"/>
    </source>
</evidence>
<dbReference type="NCBIfam" id="TIGR01727">
    <property type="entry name" value="oligo_HPY"/>
    <property type="match status" value="1"/>
</dbReference>
<evidence type="ECO:0000259" key="8">
    <source>
        <dbReference type="PROSITE" id="PS50893"/>
    </source>
</evidence>
<dbReference type="PANTHER" id="PTHR43297">
    <property type="entry name" value="OLIGOPEPTIDE TRANSPORT ATP-BINDING PROTEIN APPD"/>
    <property type="match status" value="1"/>
</dbReference>
<dbReference type="SMART" id="SM00382">
    <property type="entry name" value="AAA"/>
    <property type="match status" value="1"/>
</dbReference>
<dbReference type="InterPro" id="IPR027417">
    <property type="entry name" value="P-loop_NTPase"/>
</dbReference>
<accession>A0A4R5DMP5</accession>
<dbReference type="EMBL" id="SMKZ01000008">
    <property type="protein sequence ID" value="TDE12175.1"/>
    <property type="molecule type" value="Genomic_DNA"/>
</dbReference>
<dbReference type="PANTHER" id="PTHR43297:SF2">
    <property type="entry name" value="DIPEPTIDE TRANSPORT ATP-BINDING PROTEIN DPPD"/>
    <property type="match status" value="1"/>
</dbReference>
<keyword evidence="6 9" id="KW-0067">ATP-binding</keyword>
<dbReference type="Proteomes" id="UP000294739">
    <property type="component" value="Unassembled WGS sequence"/>
</dbReference>
<comment type="similarity">
    <text evidence="2">Belongs to the ABC transporter superfamily.</text>
</comment>
<reference evidence="9 10" key="1">
    <citation type="submission" date="2019-03" db="EMBL/GenBank/DDBJ databases">
        <title>Draft genome sequences of novel Actinobacteria.</title>
        <authorList>
            <person name="Sahin N."/>
            <person name="Ay H."/>
            <person name="Saygin H."/>
        </authorList>
    </citation>
    <scope>NUCLEOTIDE SEQUENCE [LARGE SCALE GENOMIC DNA]</scope>
    <source>
        <strain evidence="9 10">5K138</strain>
    </source>
</reference>
<dbReference type="InterPro" id="IPR013563">
    <property type="entry name" value="Oligopep_ABC_C"/>
</dbReference>
<keyword evidence="3" id="KW-0813">Transport</keyword>
<organism evidence="9 10">
    <name type="scientific">Jiangella asiatica</name>
    <dbReference type="NCBI Taxonomy" id="2530372"/>
    <lineage>
        <taxon>Bacteria</taxon>
        <taxon>Bacillati</taxon>
        <taxon>Actinomycetota</taxon>
        <taxon>Actinomycetes</taxon>
        <taxon>Jiangellales</taxon>
        <taxon>Jiangellaceae</taxon>
        <taxon>Jiangella</taxon>
    </lineage>
</organism>
<dbReference type="PROSITE" id="PS50893">
    <property type="entry name" value="ABC_TRANSPORTER_2"/>
    <property type="match status" value="1"/>
</dbReference>
<dbReference type="PROSITE" id="PS00211">
    <property type="entry name" value="ABC_TRANSPORTER_1"/>
    <property type="match status" value="1"/>
</dbReference>
<dbReference type="CDD" id="cd03257">
    <property type="entry name" value="ABC_NikE_OppD_transporters"/>
    <property type="match status" value="1"/>
</dbReference>
<dbReference type="GO" id="GO:0016887">
    <property type="term" value="F:ATP hydrolysis activity"/>
    <property type="evidence" value="ECO:0007669"/>
    <property type="project" value="InterPro"/>
</dbReference>
<evidence type="ECO:0000256" key="6">
    <source>
        <dbReference type="ARBA" id="ARBA00022840"/>
    </source>
</evidence>
<dbReference type="InterPro" id="IPR017871">
    <property type="entry name" value="ABC_transporter-like_CS"/>
</dbReference>
<dbReference type="InParanoid" id="A0A4R5DMP5"/>
<evidence type="ECO:0000313" key="9">
    <source>
        <dbReference type="EMBL" id="TDE12175.1"/>
    </source>
</evidence>
<evidence type="ECO:0000256" key="1">
    <source>
        <dbReference type="ARBA" id="ARBA00004202"/>
    </source>
</evidence>
<dbReference type="GO" id="GO:0005886">
    <property type="term" value="C:plasma membrane"/>
    <property type="evidence" value="ECO:0007669"/>
    <property type="project" value="UniProtKB-SubCell"/>
</dbReference>
<dbReference type="InterPro" id="IPR003593">
    <property type="entry name" value="AAA+_ATPase"/>
</dbReference>
<comment type="caution">
    <text evidence="9">The sequence shown here is derived from an EMBL/GenBank/DDBJ whole genome shotgun (WGS) entry which is preliminary data.</text>
</comment>
<dbReference type="AlphaFoldDB" id="A0A4R5DMP5"/>
<dbReference type="Pfam" id="PF08352">
    <property type="entry name" value="oligo_HPY"/>
    <property type="match status" value="1"/>
</dbReference>
<keyword evidence="5" id="KW-0547">Nucleotide-binding</keyword>